<evidence type="ECO:0000313" key="10">
    <source>
        <dbReference type="EMBL" id="SHK51181.1"/>
    </source>
</evidence>
<reference evidence="10 12" key="2">
    <citation type="submission" date="2016-11" db="EMBL/GenBank/DDBJ databases">
        <authorList>
            <person name="Varghese N."/>
            <person name="Submissions S."/>
        </authorList>
    </citation>
    <scope>NUCLEOTIDE SEQUENCE [LARGE SCALE GENOMIC DNA]</scope>
    <source>
        <strain evidence="10 12">DSM 7308</strain>
    </source>
</reference>
<dbReference type="InterPro" id="IPR001608">
    <property type="entry name" value="Ala_racemase_N"/>
</dbReference>
<name>A0A150FP92_CLOPD</name>
<evidence type="ECO:0000256" key="1">
    <source>
        <dbReference type="ARBA" id="ARBA00001933"/>
    </source>
</evidence>
<dbReference type="PATRIC" id="fig|1121328.3.peg.525"/>
<dbReference type="Pfam" id="PF01168">
    <property type="entry name" value="Ala_racemase_N"/>
    <property type="match status" value="1"/>
</dbReference>
<dbReference type="STRING" id="1121328.JWYL7_0526"/>
<evidence type="ECO:0000259" key="8">
    <source>
        <dbReference type="Pfam" id="PF01168"/>
    </source>
</evidence>
<evidence type="ECO:0000256" key="2">
    <source>
        <dbReference type="ARBA" id="ARBA00007880"/>
    </source>
</evidence>
<dbReference type="InterPro" id="IPR000821">
    <property type="entry name" value="Ala_racemase"/>
</dbReference>
<dbReference type="RefSeq" id="WP_066068664.1">
    <property type="nucleotide sequence ID" value="NZ_FRBG01000002.1"/>
</dbReference>
<evidence type="ECO:0000313" key="11">
    <source>
        <dbReference type="Proteomes" id="UP000092605"/>
    </source>
</evidence>
<dbReference type="PANTHER" id="PTHR30511:SF3">
    <property type="entry name" value="LYSINE RACEMASE"/>
    <property type="match status" value="1"/>
</dbReference>
<dbReference type="CDD" id="cd06815">
    <property type="entry name" value="PLPDE_III_AR_like_1"/>
    <property type="match status" value="1"/>
</dbReference>
<dbReference type="SUPFAM" id="SSF51419">
    <property type="entry name" value="PLP-binding barrel"/>
    <property type="match status" value="1"/>
</dbReference>
<gene>
    <name evidence="9" type="ORF">JWYL7_0526</name>
    <name evidence="10" type="ORF">SAMN05661008_00363</name>
</gene>
<dbReference type="EMBL" id="FRBG01000002">
    <property type="protein sequence ID" value="SHK51181.1"/>
    <property type="molecule type" value="Genomic_DNA"/>
</dbReference>
<evidence type="ECO:0000256" key="7">
    <source>
        <dbReference type="ARBA" id="ARBA00066594"/>
    </source>
</evidence>
<dbReference type="EC" id="5.1.1.12" evidence="7"/>
<dbReference type="Proteomes" id="UP000323392">
    <property type="component" value="Unassembled WGS sequence"/>
</dbReference>
<dbReference type="EMBL" id="LSFY01000001">
    <property type="protein sequence ID" value="KXZ39451.1"/>
    <property type="molecule type" value="Genomic_DNA"/>
</dbReference>
<dbReference type="AlphaFoldDB" id="A0A150FP92"/>
<feature type="domain" description="Alanine racemase N-terminal" evidence="8">
    <location>
        <begin position="7"/>
        <end position="221"/>
    </location>
</feature>
<comment type="caution">
    <text evidence="9">The sequence shown here is derived from an EMBL/GenBank/DDBJ whole genome shotgun (WGS) entry which is preliminary data.</text>
</comment>
<keyword evidence="4" id="KW-0663">Pyridoxal phosphate</keyword>
<evidence type="ECO:0000256" key="6">
    <source>
        <dbReference type="ARBA" id="ARBA00051193"/>
    </source>
</evidence>
<dbReference type="Gene3D" id="3.20.20.10">
    <property type="entry name" value="Alanine racemase"/>
    <property type="match status" value="1"/>
</dbReference>
<organism evidence="9 11">
    <name type="scientific">Alkalithermobacter thermoalcaliphilus JW-YL-7 = DSM 7308</name>
    <dbReference type="NCBI Taxonomy" id="1121328"/>
    <lineage>
        <taxon>Bacteria</taxon>
        <taxon>Bacillati</taxon>
        <taxon>Bacillota</taxon>
        <taxon>Clostridia</taxon>
        <taxon>Peptostreptococcales</taxon>
        <taxon>Tepidibacteraceae</taxon>
        <taxon>Alkalithermobacter</taxon>
    </lineage>
</organism>
<evidence type="ECO:0000313" key="12">
    <source>
        <dbReference type="Proteomes" id="UP000323392"/>
    </source>
</evidence>
<dbReference type="PANTHER" id="PTHR30511">
    <property type="entry name" value="ALANINE RACEMASE"/>
    <property type="match status" value="1"/>
</dbReference>
<dbReference type="FunFam" id="3.20.20.10:FF:000013">
    <property type="entry name" value="Alanine/ornithine racemase family PLP-dependent enzyme"/>
    <property type="match status" value="1"/>
</dbReference>
<sequence length="354" mass="39793">MYPRLEIDIQKIRHNAKLLVDKCKKENIQIAAVTKVYCAFPEIVEAIKDTGIKYIADSRIQNLKKLKHINLPKILLRIPMMSEVEELVRYVDISLNSEIDVIRKIDQEAKKINKVQKIALMVDLGDLREGYFNEEELFDCIEQVLKLENIKLVGVGTNLTCYGAIIPSKENTQKLVDIAKKIEKRYKIDIDFISAGNSSSLHLIDKNQMPQGVSNLRLGEAIALGRETAYGDKIEGAYQDAFKLICEIVELKEKPSVPIGEIGMDAFGNKPVYEDRGIRKRAIIGIGKQDINISAITPIDTKIDILGASSDHLILDVTESDINYKVGDKVEFNLEYGALMSAATSEYVYKVFKG</sequence>
<dbReference type="GO" id="GO:0005829">
    <property type="term" value="C:cytosol"/>
    <property type="evidence" value="ECO:0007669"/>
    <property type="project" value="TreeGrafter"/>
</dbReference>
<dbReference type="OrthoDB" id="504078at2"/>
<evidence type="ECO:0000256" key="3">
    <source>
        <dbReference type="ARBA" id="ARBA00011738"/>
    </source>
</evidence>
<comment type="catalytic activity">
    <reaction evidence="6">
        <text>L-ornithine = D-ornithine</text>
        <dbReference type="Rhea" id="RHEA:11584"/>
        <dbReference type="ChEBI" id="CHEBI:46911"/>
        <dbReference type="ChEBI" id="CHEBI:57668"/>
        <dbReference type="EC" id="5.1.1.12"/>
    </reaction>
</comment>
<evidence type="ECO:0000256" key="4">
    <source>
        <dbReference type="ARBA" id="ARBA00022898"/>
    </source>
</evidence>
<evidence type="ECO:0000256" key="5">
    <source>
        <dbReference type="ARBA" id="ARBA00023235"/>
    </source>
</evidence>
<dbReference type="NCBIfam" id="NF040742">
    <property type="entry name" value="racem_Orr"/>
    <property type="match status" value="1"/>
</dbReference>
<reference evidence="9 11" key="1">
    <citation type="submission" date="2016-02" db="EMBL/GenBank/DDBJ databases">
        <title>Draft genome sequence for Clostridium paradoxum JW-YL-7.</title>
        <authorList>
            <person name="Utturkar S.M."/>
            <person name="Lancaster A."/>
            <person name="Poole F.L."/>
            <person name="Adams M.W."/>
            <person name="Brown S.D."/>
        </authorList>
    </citation>
    <scope>NUCLEOTIDE SEQUENCE [LARGE SCALE GENOMIC DNA]</scope>
    <source>
        <strain evidence="9 11">JW-YL-7</strain>
    </source>
</reference>
<keyword evidence="5" id="KW-0413">Isomerase</keyword>
<proteinExistence type="inferred from homology"/>
<comment type="subunit">
    <text evidence="3">Homodimer.</text>
</comment>
<accession>A0A150FP92</accession>
<evidence type="ECO:0000313" key="9">
    <source>
        <dbReference type="EMBL" id="KXZ39451.1"/>
    </source>
</evidence>
<protein>
    <recommendedName>
        <fullName evidence="7">ornithine racemase</fullName>
        <ecNumber evidence="7">5.1.1.12</ecNumber>
    </recommendedName>
</protein>
<keyword evidence="12" id="KW-1185">Reference proteome</keyword>
<dbReference type="GO" id="GO:0030170">
    <property type="term" value="F:pyridoxal phosphate binding"/>
    <property type="evidence" value="ECO:0007669"/>
    <property type="project" value="TreeGrafter"/>
</dbReference>
<dbReference type="GO" id="GO:0050157">
    <property type="term" value="F:ornithine racemase activity"/>
    <property type="evidence" value="ECO:0007669"/>
    <property type="project" value="UniProtKB-EC"/>
</dbReference>
<comment type="similarity">
    <text evidence="2">Belongs to the alanine racemase family.</text>
</comment>
<dbReference type="Proteomes" id="UP000092605">
    <property type="component" value="Unassembled WGS sequence"/>
</dbReference>
<dbReference type="GO" id="GO:0008784">
    <property type="term" value="F:alanine racemase activity"/>
    <property type="evidence" value="ECO:0007669"/>
    <property type="project" value="TreeGrafter"/>
</dbReference>
<dbReference type="InterPro" id="IPR029066">
    <property type="entry name" value="PLP-binding_barrel"/>
</dbReference>
<comment type="cofactor">
    <cofactor evidence="1">
        <name>pyridoxal 5'-phosphate</name>
        <dbReference type="ChEBI" id="CHEBI:597326"/>
    </cofactor>
</comment>